<evidence type="ECO:0000313" key="9">
    <source>
        <dbReference type="EMBL" id="KIQ71157.1"/>
    </source>
</evidence>
<evidence type="ECO:0000256" key="4">
    <source>
        <dbReference type="ARBA" id="ARBA00022475"/>
    </source>
</evidence>
<dbReference type="PANTHER" id="PTHR36838:SF1">
    <property type="entry name" value="SLR1864 PROTEIN"/>
    <property type="match status" value="1"/>
</dbReference>
<evidence type="ECO:0000256" key="1">
    <source>
        <dbReference type="ARBA" id="ARBA00004651"/>
    </source>
</evidence>
<dbReference type="GO" id="GO:0055085">
    <property type="term" value="P:transmembrane transport"/>
    <property type="evidence" value="ECO:0007669"/>
    <property type="project" value="InterPro"/>
</dbReference>
<feature type="transmembrane region" description="Helical" evidence="8">
    <location>
        <begin position="84"/>
        <end position="105"/>
    </location>
</feature>
<keyword evidence="3" id="KW-0813">Transport</keyword>
<dbReference type="PATRIC" id="fig|1123501.6.peg.596"/>
<evidence type="ECO:0000256" key="8">
    <source>
        <dbReference type="SAM" id="Phobius"/>
    </source>
</evidence>
<dbReference type="eggNOG" id="COG0679">
    <property type="taxonomic scope" value="Bacteria"/>
</dbReference>
<organism evidence="9 10">
    <name type="scientific">Wenxinia marina DSM 24838</name>
    <dbReference type="NCBI Taxonomy" id="1123501"/>
    <lineage>
        <taxon>Bacteria</taxon>
        <taxon>Pseudomonadati</taxon>
        <taxon>Pseudomonadota</taxon>
        <taxon>Alphaproteobacteria</taxon>
        <taxon>Rhodobacterales</taxon>
        <taxon>Roseobacteraceae</taxon>
        <taxon>Wenxinia</taxon>
    </lineage>
</organism>
<reference evidence="9 10" key="1">
    <citation type="submission" date="2013-01" db="EMBL/GenBank/DDBJ databases">
        <authorList>
            <person name="Fiebig A."/>
            <person name="Goeker M."/>
            <person name="Klenk H.-P.P."/>
        </authorList>
    </citation>
    <scope>NUCLEOTIDE SEQUENCE [LARGE SCALE GENOMIC DNA]</scope>
    <source>
        <strain evidence="9 10">DSM 24838</strain>
    </source>
</reference>
<comment type="caution">
    <text evidence="9">The sequence shown here is derived from an EMBL/GenBank/DDBJ whole genome shotgun (WGS) entry which is preliminary data.</text>
</comment>
<evidence type="ECO:0000256" key="3">
    <source>
        <dbReference type="ARBA" id="ARBA00022448"/>
    </source>
</evidence>
<feature type="transmembrane region" description="Helical" evidence="8">
    <location>
        <begin position="52"/>
        <end position="72"/>
    </location>
</feature>
<dbReference type="AlphaFoldDB" id="A0A0D0QFX6"/>
<keyword evidence="5 8" id="KW-0812">Transmembrane</keyword>
<proteinExistence type="inferred from homology"/>
<keyword evidence="7 8" id="KW-0472">Membrane</keyword>
<dbReference type="InterPro" id="IPR038770">
    <property type="entry name" value="Na+/solute_symporter_sf"/>
</dbReference>
<gene>
    <name evidence="9" type="ORF">Wenmar_00536</name>
</gene>
<evidence type="ECO:0000256" key="2">
    <source>
        <dbReference type="ARBA" id="ARBA00010145"/>
    </source>
</evidence>
<dbReference type="Pfam" id="PF03547">
    <property type="entry name" value="Mem_trans"/>
    <property type="match status" value="1"/>
</dbReference>
<evidence type="ECO:0000256" key="5">
    <source>
        <dbReference type="ARBA" id="ARBA00022692"/>
    </source>
</evidence>
<dbReference type="InterPro" id="IPR004776">
    <property type="entry name" value="Mem_transp_PIN-like"/>
</dbReference>
<keyword evidence="6 8" id="KW-1133">Transmembrane helix</keyword>
<dbReference type="GO" id="GO:0005886">
    <property type="term" value="C:plasma membrane"/>
    <property type="evidence" value="ECO:0007669"/>
    <property type="project" value="UniProtKB-SubCell"/>
</dbReference>
<dbReference type="PANTHER" id="PTHR36838">
    <property type="entry name" value="AUXIN EFFLUX CARRIER FAMILY PROTEIN"/>
    <property type="match status" value="1"/>
</dbReference>
<name>A0A0D0QFX6_9RHOB</name>
<dbReference type="EMBL" id="AONG01000003">
    <property type="protein sequence ID" value="KIQ71157.1"/>
    <property type="molecule type" value="Genomic_DNA"/>
</dbReference>
<accession>A0A0D0QFX6</accession>
<evidence type="ECO:0000256" key="7">
    <source>
        <dbReference type="ARBA" id="ARBA00023136"/>
    </source>
</evidence>
<evidence type="ECO:0000256" key="6">
    <source>
        <dbReference type="ARBA" id="ARBA00022989"/>
    </source>
</evidence>
<comment type="subcellular location">
    <subcellularLocation>
        <location evidence="1">Cell membrane</location>
        <topology evidence="1">Multi-pass membrane protein</topology>
    </subcellularLocation>
</comment>
<dbReference type="Proteomes" id="UP000035100">
    <property type="component" value="Unassembled WGS sequence"/>
</dbReference>
<keyword evidence="10" id="KW-1185">Reference proteome</keyword>
<protein>
    <submittedName>
        <fullName evidence="9">Putative permease</fullName>
    </submittedName>
</protein>
<comment type="similarity">
    <text evidence="2">Belongs to the auxin efflux carrier (TC 2.A.69) family.</text>
</comment>
<evidence type="ECO:0000313" key="10">
    <source>
        <dbReference type="Proteomes" id="UP000035100"/>
    </source>
</evidence>
<dbReference type="STRING" id="1123501.Wenmar_00536"/>
<sequence>MAIPMMLMTLGVAVARLTAGRIGWSVVLSLIKAVAAAGIAWAVGRAFDLSPVAHGVLVLQIATPVAVTSYLLAEKYGADAEAVAGLVVASTAVSVAGLPLLLAVLL</sequence>
<keyword evidence="4" id="KW-1003">Cell membrane</keyword>
<dbReference type="Gene3D" id="1.20.1530.20">
    <property type="match status" value="1"/>
</dbReference>